<dbReference type="RefSeq" id="WP_244167549.1">
    <property type="nucleotide sequence ID" value="NZ_FMCS01000001.1"/>
</dbReference>
<gene>
    <name evidence="3" type="ORF">GA0070214_1011005</name>
</gene>
<evidence type="ECO:0000313" key="4">
    <source>
        <dbReference type="Proteomes" id="UP000199629"/>
    </source>
</evidence>
<dbReference type="AlphaFoldDB" id="A0A1C4UTW4"/>
<feature type="region of interest" description="Disordered" evidence="1">
    <location>
        <begin position="185"/>
        <end position="206"/>
    </location>
</feature>
<evidence type="ECO:0000256" key="1">
    <source>
        <dbReference type="SAM" id="MobiDB-lite"/>
    </source>
</evidence>
<reference evidence="4" key="1">
    <citation type="submission" date="2016-06" db="EMBL/GenBank/DDBJ databases">
        <authorList>
            <person name="Varghese N."/>
            <person name="Submissions Spin"/>
        </authorList>
    </citation>
    <scope>NUCLEOTIDE SEQUENCE [LARGE SCALE GENOMIC DNA]</scope>
    <source>
        <strain evidence="4">DSM 45246</strain>
    </source>
</reference>
<accession>A0A1C4UTW4</accession>
<dbReference type="Proteomes" id="UP000199629">
    <property type="component" value="Unassembled WGS sequence"/>
</dbReference>
<protein>
    <recommendedName>
        <fullName evidence="2">Imm-5-like domain-containing protein</fullName>
    </recommendedName>
</protein>
<evidence type="ECO:0000313" key="3">
    <source>
        <dbReference type="EMBL" id="SCE75081.1"/>
    </source>
</evidence>
<feature type="compositionally biased region" description="Basic and acidic residues" evidence="1">
    <location>
        <begin position="197"/>
        <end position="206"/>
    </location>
</feature>
<organism evidence="3 4">
    <name type="scientific">Micromonospora chaiyaphumensis</name>
    <dbReference type="NCBI Taxonomy" id="307119"/>
    <lineage>
        <taxon>Bacteria</taxon>
        <taxon>Bacillati</taxon>
        <taxon>Actinomycetota</taxon>
        <taxon>Actinomycetes</taxon>
        <taxon>Micromonosporales</taxon>
        <taxon>Micromonosporaceae</taxon>
        <taxon>Micromonospora</taxon>
    </lineage>
</organism>
<feature type="domain" description="Imm-5-like" evidence="2">
    <location>
        <begin position="20"/>
        <end position="103"/>
    </location>
</feature>
<proteinExistence type="predicted"/>
<dbReference type="InterPro" id="IPR048667">
    <property type="entry name" value="Imm5-like"/>
</dbReference>
<sequence>MDMAQSTHTVSGDFDLTMAELRVVARYVVWHAEEVLPVFEQAVPDDPRPRAAIDAAWAFINGARRTTVQRVTSLDAHRAARSAPSEVARLAARCAGDAASAAYLHPIAKASQVGHILRACASAARIGELAAGGDPTVGDALLERSRQRATPLLIDVLRRYPPAPGGSSRVARLMSALDHSLRLAQDSSPGHAALGHADPRGMERTS</sequence>
<keyword evidence="4" id="KW-1185">Reference proteome</keyword>
<dbReference type="Pfam" id="PF21805">
    <property type="entry name" value="Imm5_like"/>
    <property type="match status" value="1"/>
</dbReference>
<evidence type="ECO:0000259" key="2">
    <source>
        <dbReference type="Pfam" id="PF21805"/>
    </source>
</evidence>
<dbReference type="EMBL" id="FMCS01000001">
    <property type="protein sequence ID" value="SCE75081.1"/>
    <property type="molecule type" value="Genomic_DNA"/>
</dbReference>
<name>A0A1C4UTW4_9ACTN</name>